<evidence type="ECO:0000313" key="4">
    <source>
        <dbReference type="Proteomes" id="UP001152759"/>
    </source>
</evidence>
<evidence type="ECO:0000256" key="1">
    <source>
        <dbReference type="SAM" id="MobiDB-lite"/>
    </source>
</evidence>
<protein>
    <submittedName>
        <fullName evidence="3">Uncharacterized protein</fullName>
    </submittedName>
</protein>
<name>A0A9P0A131_BEMTA</name>
<keyword evidence="2" id="KW-0812">Transmembrane</keyword>
<dbReference type="Proteomes" id="UP001152759">
    <property type="component" value="Chromosome 1"/>
</dbReference>
<gene>
    <name evidence="3" type="ORF">BEMITA_LOCUS1613</name>
</gene>
<dbReference type="OrthoDB" id="6627098at2759"/>
<keyword evidence="4" id="KW-1185">Reference proteome</keyword>
<dbReference type="EMBL" id="OU963862">
    <property type="protein sequence ID" value="CAH0382022.1"/>
    <property type="molecule type" value="Genomic_DNA"/>
</dbReference>
<dbReference type="KEGG" id="btab:109034592"/>
<feature type="region of interest" description="Disordered" evidence="1">
    <location>
        <begin position="125"/>
        <end position="153"/>
    </location>
</feature>
<feature type="transmembrane region" description="Helical" evidence="2">
    <location>
        <begin position="41"/>
        <end position="65"/>
    </location>
</feature>
<proteinExistence type="predicted"/>
<evidence type="ECO:0000256" key="2">
    <source>
        <dbReference type="SAM" id="Phobius"/>
    </source>
</evidence>
<accession>A0A9P0A131</accession>
<dbReference type="GO" id="GO:0007411">
    <property type="term" value="P:axon guidance"/>
    <property type="evidence" value="ECO:0007669"/>
    <property type="project" value="InterPro"/>
</dbReference>
<keyword evidence="2" id="KW-0472">Membrane</keyword>
<feature type="compositionally biased region" description="Polar residues" evidence="1">
    <location>
        <begin position="125"/>
        <end position="148"/>
    </location>
</feature>
<dbReference type="AlphaFoldDB" id="A0A9P0A131"/>
<sequence>MDENSTPVEETETFIYTINNTEESLISSIDPYYDDHYIADVWVGVILTLLVLSCIGCVCSCLLYYKFQEWKRSLLAQNPEAGEGNEGYVYEVESLPSYTVVTGLPSYEEAMKQLQEIRTIRRASLTKQTSQEETDGSTPTQNAESATKSPRRLSLAEMFLRRLSKS</sequence>
<dbReference type="Pfam" id="PF15957">
    <property type="entry name" value="Comm"/>
    <property type="match status" value="1"/>
</dbReference>
<organism evidence="3 4">
    <name type="scientific">Bemisia tabaci</name>
    <name type="common">Sweetpotato whitefly</name>
    <name type="synonym">Aleurodes tabaci</name>
    <dbReference type="NCBI Taxonomy" id="7038"/>
    <lineage>
        <taxon>Eukaryota</taxon>
        <taxon>Metazoa</taxon>
        <taxon>Ecdysozoa</taxon>
        <taxon>Arthropoda</taxon>
        <taxon>Hexapoda</taxon>
        <taxon>Insecta</taxon>
        <taxon>Pterygota</taxon>
        <taxon>Neoptera</taxon>
        <taxon>Paraneoptera</taxon>
        <taxon>Hemiptera</taxon>
        <taxon>Sternorrhyncha</taxon>
        <taxon>Aleyrodoidea</taxon>
        <taxon>Aleyrodidae</taxon>
        <taxon>Aleyrodinae</taxon>
        <taxon>Bemisia</taxon>
    </lineage>
</organism>
<dbReference type="InterPro" id="IPR031878">
    <property type="entry name" value="Commissureless"/>
</dbReference>
<evidence type="ECO:0000313" key="3">
    <source>
        <dbReference type="EMBL" id="CAH0382022.1"/>
    </source>
</evidence>
<reference evidence="3" key="1">
    <citation type="submission" date="2021-12" db="EMBL/GenBank/DDBJ databases">
        <authorList>
            <person name="King R."/>
        </authorList>
    </citation>
    <scope>NUCLEOTIDE SEQUENCE</scope>
</reference>
<keyword evidence="2" id="KW-1133">Transmembrane helix</keyword>